<evidence type="ECO:0000256" key="2">
    <source>
        <dbReference type="ARBA" id="ARBA00022475"/>
    </source>
</evidence>
<accession>A0A645D0Q7</accession>
<dbReference type="AlphaFoldDB" id="A0A645D0Q7"/>
<dbReference type="InterPro" id="IPR051447">
    <property type="entry name" value="Lipoprotein-release_system"/>
</dbReference>
<dbReference type="PANTHER" id="PTHR30489:SF0">
    <property type="entry name" value="LIPOPROTEIN-RELEASING SYSTEM TRANSMEMBRANE PROTEIN LOLE"/>
    <property type="match status" value="1"/>
</dbReference>
<comment type="caution">
    <text evidence="8">The sequence shown here is derived from an EMBL/GenBank/DDBJ whole genome shotgun (WGS) entry which is preliminary data.</text>
</comment>
<dbReference type="GO" id="GO:0044874">
    <property type="term" value="P:lipoprotein localization to outer membrane"/>
    <property type="evidence" value="ECO:0007669"/>
    <property type="project" value="TreeGrafter"/>
</dbReference>
<gene>
    <name evidence="8" type="ORF">SDC9_129829</name>
</gene>
<evidence type="ECO:0000256" key="3">
    <source>
        <dbReference type="ARBA" id="ARBA00022692"/>
    </source>
</evidence>
<feature type="transmembrane region" description="Helical" evidence="6">
    <location>
        <begin position="173"/>
        <end position="191"/>
    </location>
</feature>
<dbReference type="Pfam" id="PF02687">
    <property type="entry name" value="FtsX"/>
    <property type="match status" value="1"/>
</dbReference>
<dbReference type="InterPro" id="IPR003838">
    <property type="entry name" value="ABC3_permease_C"/>
</dbReference>
<feature type="domain" description="ABC3 transporter permease C-terminal" evidence="7">
    <location>
        <begin position="125"/>
        <end position="241"/>
    </location>
</feature>
<dbReference type="EMBL" id="VSSQ01031746">
    <property type="protein sequence ID" value="MPM82767.1"/>
    <property type="molecule type" value="Genomic_DNA"/>
</dbReference>
<evidence type="ECO:0000256" key="4">
    <source>
        <dbReference type="ARBA" id="ARBA00022989"/>
    </source>
</evidence>
<feature type="transmembrane region" description="Helical" evidence="6">
    <location>
        <begin position="119"/>
        <end position="138"/>
    </location>
</feature>
<proteinExistence type="predicted"/>
<evidence type="ECO:0000259" key="7">
    <source>
        <dbReference type="Pfam" id="PF02687"/>
    </source>
</evidence>
<sequence length="250" mass="28408">MKKPKGKINNETYLNMKDSDDYEYEYYEFKVGGIVNYSYADDATYSYDSGIDVITSKDYLEKITGVDTYNRVFVDMKDGADHKKINKELGKIGSKTPGTISTDIVEEKLMSQKMSDQRLMINYGVVLVIFIISAFNIFNNVSYNITSRTSEFGILRAVGITSEDFKNMIMYEGVLYGIISSIVVLVLGILMQIRMYDTYGFEGYGMEFVISYGYYILISIANILIGLFATYIPARKIKESNIVESINIVE</sequence>
<comment type="subcellular location">
    <subcellularLocation>
        <location evidence="1">Cell membrane</location>
        <topology evidence="1">Multi-pass membrane protein</topology>
    </subcellularLocation>
</comment>
<name>A0A645D0Q7_9ZZZZ</name>
<reference evidence="8" key="1">
    <citation type="submission" date="2019-08" db="EMBL/GenBank/DDBJ databases">
        <authorList>
            <person name="Kucharzyk K."/>
            <person name="Murdoch R.W."/>
            <person name="Higgins S."/>
            <person name="Loffler F."/>
        </authorList>
    </citation>
    <scope>NUCLEOTIDE SEQUENCE</scope>
</reference>
<evidence type="ECO:0000313" key="8">
    <source>
        <dbReference type="EMBL" id="MPM82767.1"/>
    </source>
</evidence>
<evidence type="ECO:0000256" key="5">
    <source>
        <dbReference type="ARBA" id="ARBA00023136"/>
    </source>
</evidence>
<keyword evidence="5 6" id="KW-0472">Membrane</keyword>
<keyword evidence="3 6" id="KW-0812">Transmembrane</keyword>
<protein>
    <recommendedName>
        <fullName evidence="7">ABC3 transporter permease C-terminal domain-containing protein</fullName>
    </recommendedName>
</protein>
<organism evidence="8">
    <name type="scientific">bioreactor metagenome</name>
    <dbReference type="NCBI Taxonomy" id="1076179"/>
    <lineage>
        <taxon>unclassified sequences</taxon>
        <taxon>metagenomes</taxon>
        <taxon>ecological metagenomes</taxon>
    </lineage>
</organism>
<keyword evidence="2" id="KW-1003">Cell membrane</keyword>
<evidence type="ECO:0000256" key="1">
    <source>
        <dbReference type="ARBA" id="ARBA00004651"/>
    </source>
</evidence>
<evidence type="ECO:0000256" key="6">
    <source>
        <dbReference type="SAM" id="Phobius"/>
    </source>
</evidence>
<dbReference type="PANTHER" id="PTHR30489">
    <property type="entry name" value="LIPOPROTEIN-RELEASING SYSTEM TRANSMEMBRANE PROTEIN LOLE"/>
    <property type="match status" value="1"/>
</dbReference>
<feature type="transmembrane region" description="Helical" evidence="6">
    <location>
        <begin position="212"/>
        <end position="232"/>
    </location>
</feature>
<dbReference type="GO" id="GO:0098797">
    <property type="term" value="C:plasma membrane protein complex"/>
    <property type="evidence" value="ECO:0007669"/>
    <property type="project" value="TreeGrafter"/>
</dbReference>
<keyword evidence="4 6" id="KW-1133">Transmembrane helix</keyword>